<protein>
    <submittedName>
        <fullName evidence="8">Sigma-54 interaction domain-containing protein</fullName>
    </submittedName>
</protein>
<dbReference type="GO" id="GO:0003700">
    <property type="term" value="F:DNA-binding transcription factor activity"/>
    <property type="evidence" value="ECO:0007669"/>
    <property type="project" value="InterPro"/>
</dbReference>
<sequence length="392" mass="45579">MINKTHHLYDSSTSHASVTFNHDKNFFYPILGDSNLMKRIKQQIRFASEVNFPVFISGEAGCEKKDVACNIHYHSARSRDPFICVPANLHNAQTYRDYLCHCIEQIGNGSIYLEEVDKLDPSFKDELIFLLTQDSFQDALRKNRIRLIVSCTEPFYNLPSEQQFIAKILGSSVPQFNFHLPALRERKQDIEQHIQYILSRFERQVLFSDDAQEQLKEYEWPGNISQLQNILLLITSLDQTEITADDLTRLGLCQKATPKIDLIEHLLHHDQSSWNNMHPALTKALLFLSEHFHEDISLSQIAAASYTSASHLSYLFREHLGSSFKTMLCQLRIREAQRLIMTNPLIKITDVCMSAGFGDLSHFEKMFKRYTGCTPREYRQEQRREHDYFVAH</sequence>
<dbReference type="PROSITE" id="PS01124">
    <property type="entry name" value="HTH_ARAC_FAMILY_2"/>
    <property type="match status" value="1"/>
</dbReference>
<gene>
    <name evidence="8" type="ORF">SAMN02745781_01885</name>
</gene>
<dbReference type="PROSITE" id="PS50045">
    <property type="entry name" value="SIGMA54_INTERACT_4"/>
    <property type="match status" value="1"/>
</dbReference>
<dbReference type="PROSITE" id="PS00041">
    <property type="entry name" value="HTH_ARAC_FAMILY_1"/>
    <property type="match status" value="1"/>
</dbReference>
<organism evidence="8 9">
    <name type="scientific">Vibrio gazogenes DSM 21264 = NBRC 103151</name>
    <dbReference type="NCBI Taxonomy" id="1123492"/>
    <lineage>
        <taxon>Bacteria</taxon>
        <taxon>Pseudomonadati</taxon>
        <taxon>Pseudomonadota</taxon>
        <taxon>Gammaproteobacteria</taxon>
        <taxon>Vibrionales</taxon>
        <taxon>Vibrionaceae</taxon>
        <taxon>Vibrio</taxon>
    </lineage>
</organism>
<evidence type="ECO:0000256" key="5">
    <source>
        <dbReference type="ARBA" id="ARBA00023163"/>
    </source>
</evidence>
<proteinExistence type="predicted"/>
<keyword evidence="9" id="KW-1185">Reference proteome</keyword>
<evidence type="ECO:0000256" key="4">
    <source>
        <dbReference type="ARBA" id="ARBA00023125"/>
    </source>
</evidence>
<dbReference type="Gene3D" id="1.10.8.60">
    <property type="match status" value="1"/>
</dbReference>
<dbReference type="Pfam" id="PF14532">
    <property type="entry name" value="Sigma54_activ_2"/>
    <property type="match status" value="1"/>
</dbReference>
<dbReference type="Gene3D" id="1.10.10.60">
    <property type="entry name" value="Homeodomain-like"/>
    <property type="match status" value="2"/>
</dbReference>
<dbReference type="GO" id="GO:0043565">
    <property type="term" value="F:sequence-specific DNA binding"/>
    <property type="evidence" value="ECO:0007669"/>
    <property type="project" value="InterPro"/>
</dbReference>
<evidence type="ECO:0000259" key="7">
    <source>
        <dbReference type="PROSITE" id="PS50045"/>
    </source>
</evidence>
<dbReference type="InterPro" id="IPR018060">
    <property type="entry name" value="HTH_AraC"/>
</dbReference>
<dbReference type="SUPFAM" id="SSF46689">
    <property type="entry name" value="Homeodomain-like"/>
    <property type="match status" value="2"/>
</dbReference>
<dbReference type="InterPro" id="IPR058031">
    <property type="entry name" value="AAA_lid_NorR"/>
</dbReference>
<keyword evidence="5" id="KW-0804">Transcription</keyword>
<reference evidence="9" key="1">
    <citation type="submission" date="2016-11" db="EMBL/GenBank/DDBJ databases">
        <authorList>
            <person name="Varghese N."/>
            <person name="Submissions S."/>
        </authorList>
    </citation>
    <scope>NUCLEOTIDE SEQUENCE [LARGE SCALE GENOMIC DNA]</scope>
    <source>
        <strain evidence="9">DSM 21264</strain>
    </source>
</reference>
<evidence type="ECO:0000259" key="6">
    <source>
        <dbReference type="PROSITE" id="PS01124"/>
    </source>
</evidence>
<dbReference type="InterPro" id="IPR018062">
    <property type="entry name" value="HTH_AraC-typ_CS"/>
</dbReference>
<dbReference type="EMBL" id="FQUH01000007">
    <property type="protein sequence ID" value="SHF27384.1"/>
    <property type="molecule type" value="Genomic_DNA"/>
</dbReference>
<dbReference type="InterPro" id="IPR027417">
    <property type="entry name" value="P-loop_NTPase"/>
</dbReference>
<evidence type="ECO:0000313" key="8">
    <source>
        <dbReference type="EMBL" id="SHF27384.1"/>
    </source>
</evidence>
<dbReference type="Pfam" id="PF25601">
    <property type="entry name" value="AAA_lid_14"/>
    <property type="match status" value="1"/>
</dbReference>
<dbReference type="PANTHER" id="PTHR43280">
    <property type="entry name" value="ARAC-FAMILY TRANSCRIPTIONAL REGULATOR"/>
    <property type="match status" value="1"/>
</dbReference>
<feature type="domain" description="Sigma-54 factor interaction" evidence="7">
    <location>
        <begin position="30"/>
        <end position="236"/>
    </location>
</feature>
<dbReference type="GO" id="GO:0005524">
    <property type="term" value="F:ATP binding"/>
    <property type="evidence" value="ECO:0007669"/>
    <property type="project" value="InterPro"/>
</dbReference>
<keyword evidence="1" id="KW-0547">Nucleotide-binding</keyword>
<dbReference type="InterPro" id="IPR002078">
    <property type="entry name" value="Sigma_54_int"/>
</dbReference>
<keyword evidence="3" id="KW-0805">Transcription regulation</keyword>
<evidence type="ECO:0000256" key="3">
    <source>
        <dbReference type="ARBA" id="ARBA00023015"/>
    </source>
</evidence>
<dbReference type="Proteomes" id="UP000184159">
    <property type="component" value="Unassembled WGS sequence"/>
</dbReference>
<dbReference type="PRINTS" id="PR00032">
    <property type="entry name" value="HTHARAC"/>
</dbReference>
<evidence type="ECO:0000313" key="9">
    <source>
        <dbReference type="Proteomes" id="UP000184159"/>
    </source>
</evidence>
<dbReference type="InterPro" id="IPR009057">
    <property type="entry name" value="Homeodomain-like_sf"/>
</dbReference>
<feature type="domain" description="HTH araC/xylS-type" evidence="6">
    <location>
        <begin position="282"/>
        <end position="381"/>
    </location>
</feature>
<dbReference type="SUPFAM" id="SSF52540">
    <property type="entry name" value="P-loop containing nucleoside triphosphate hydrolases"/>
    <property type="match status" value="1"/>
</dbReference>
<keyword evidence="2" id="KW-0067">ATP-binding</keyword>
<dbReference type="Gene3D" id="3.40.50.300">
    <property type="entry name" value="P-loop containing nucleotide triphosphate hydrolases"/>
    <property type="match status" value="1"/>
</dbReference>
<dbReference type="RefSeq" id="WP_072958393.1">
    <property type="nucleotide sequence ID" value="NZ_FQUH01000007.1"/>
</dbReference>
<evidence type="ECO:0000256" key="2">
    <source>
        <dbReference type="ARBA" id="ARBA00022840"/>
    </source>
</evidence>
<dbReference type="AlphaFoldDB" id="A0A1M5AB46"/>
<evidence type="ECO:0000256" key="1">
    <source>
        <dbReference type="ARBA" id="ARBA00022741"/>
    </source>
</evidence>
<dbReference type="InterPro" id="IPR020449">
    <property type="entry name" value="Tscrpt_reg_AraC-type_HTH"/>
</dbReference>
<dbReference type="Pfam" id="PF12833">
    <property type="entry name" value="HTH_18"/>
    <property type="match status" value="1"/>
</dbReference>
<keyword evidence="4" id="KW-0238">DNA-binding</keyword>
<name>A0A1M5AB46_VIBGA</name>
<accession>A0A1M5AB46</accession>
<dbReference type="SMART" id="SM00342">
    <property type="entry name" value="HTH_ARAC"/>
    <property type="match status" value="1"/>
</dbReference>
<dbReference type="PANTHER" id="PTHR43280:SF27">
    <property type="entry name" value="TRANSCRIPTIONAL REGULATOR MTLR"/>
    <property type="match status" value="1"/>
</dbReference>